<evidence type="ECO:0000313" key="2">
    <source>
        <dbReference type="Proteomes" id="UP000321899"/>
    </source>
</evidence>
<keyword evidence="2" id="KW-1185">Reference proteome</keyword>
<dbReference type="InterPro" id="IPR010384">
    <property type="entry name" value="MtfA_fam"/>
</dbReference>
<dbReference type="Pfam" id="PF06167">
    <property type="entry name" value="Peptidase_M90"/>
    <property type="match status" value="1"/>
</dbReference>
<dbReference type="PANTHER" id="PTHR30164:SF2">
    <property type="entry name" value="PROTEIN MTFA"/>
    <property type="match status" value="1"/>
</dbReference>
<organism evidence="1 2">
    <name type="scientific">Desulfobotulus mexicanus</name>
    <dbReference type="NCBI Taxonomy" id="2586642"/>
    <lineage>
        <taxon>Bacteria</taxon>
        <taxon>Pseudomonadati</taxon>
        <taxon>Thermodesulfobacteriota</taxon>
        <taxon>Desulfobacteria</taxon>
        <taxon>Desulfobacterales</taxon>
        <taxon>Desulfobacteraceae</taxon>
        <taxon>Desulfobotulus</taxon>
    </lineage>
</organism>
<dbReference type="InterPro" id="IPR024079">
    <property type="entry name" value="MetalloPept_cat_dom_sf"/>
</dbReference>
<dbReference type="SUPFAM" id="SSF55486">
    <property type="entry name" value="Metalloproteases ('zincins'), catalytic domain"/>
    <property type="match status" value="1"/>
</dbReference>
<dbReference type="CDD" id="cd20169">
    <property type="entry name" value="Peptidase_M90_mtfA"/>
    <property type="match status" value="1"/>
</dbReference>
<gene>
    <name evidence="1" type="ORF">FIM25_10835</name>
</gene>
<accession>A0A5S5MEZ3</accession>
<dbReference type="Gene3D" id="1.10.472.150">
    <property type="entry name" value="Glucose-regulated metallo-peptidase M90, N-terminal domain"/>
    <property type="match status" value="1"/>
</dbReference>
<dbReference type="Proteomes" id="UP000321899">
    <property type="component" value="Unassembled WGS sequence"/>
</dbReference>
<dbReference type="InterPro" id="IPR042252">
    <property type="entry name" value="MtfA_N"/>
</dbReference>
<dbReference type="EMBL" id="VDMB01000013">
    <property type="protein sequence ID" value="TYT74257.1"/>
    <property type="molecule type" value="Genomic_DNA"/>
</dbReference>
<dbReference type="Gene3D" id="3.40.390.10">
    <property type="entry name" value="Collagenase (Catalytic Domain)"/>
    <property type="match status" value="1"/>
</dbReference>
<reference evidence="1 2" key="1">
    <citation type="submission" date="2019-06" db="EMBL/GenBank/DDBJ databases">
        <title>Desulfobotulus mexicanus sp. nov., a novel sulfate-reducing bacterium isolated from the sediment of an alkaline crater lake in Mexico.</title>
        <authorList>
            <person name="Hirschler-Rea A."/>
        </authorList>
    </citation>
    <scope>NUCLEOTIDE SEQUENCE [LARGE SCALE GENOMIC DNA]</scope>
    <source>
        <strain evidence="1 2">PAR22N</strain>
    </source>
</reference>
<name>A0A5S5MEZ3_9BACT</name>
<comment type="caution">
    <text evidence="1">The sequence shown here is derived from an EMBL/GenBank/DDBJ whole genome shotgun (WGS) entry which is preliminary data.</text>
</comment>
<sequence length="267" mass="30701">MIPSAFARQLFSGEKNMWWKIREWRRKKNLDRVRMDRDLWESVRTDIPILDSMAPDKAFQLRDLASLFCHEKDFEGIHGLEVDEFMRGYVATLACIPVLNFGLSALDAITSIILYPSEFVPDTEEVDEAGIVHRRNEALSGEAWQNGPVVLSWEDVHASGQGSGYNVVIHEIAHILDMRNGEANGFPPLPRYMDSRAWSEAFRTAWKDARKRINQNGHLPIGSYATESPAEFFAVCCEYFFECPHIIEKNWPGVFEQLSLYFEQPQV</sequence>
<proteinExistence type="predicted"/>
<dbReference type="PANTHER" id="PTHR30164">
    <property type="entry name" value="MTFA PEPTIDASE"/>
    <property type="match status" value="1"/>
</dbReference>
<evidence type="ECO:0000313" key="1">
    <source>
        <dbReference type="EMBL" id="TYT74257.1"/>
    </source>
</evidence>
<dbReference type="GO" id="GO:0005829">
    <property type="term" value="C:cytosol"/>
    <property type="evidence" value="ECO:0007669"/>
    <property type="project" value="TreeGrafter"/>
</dbReference>
<dbReference type="GO" id="GO:0008237">
    <property type="term" value="F:metallopeptidase activity"/>
    <property type="evidence" value="ECO:0007669"/>
    <property type="project" value="InterPro"/>
</dbReference>
<dbReference type="AlphaFoldDB" id="A0A5S5MEZ3"/>
<protein>
    <submittedName>
        <fullName evidence="1">Zinc-dependent peptidase</fullName>
    </submittedName>
</protein>
<dbReference type="OrthoDB" id="9786424at2"/>
<dbReference type="GO" id="GO:0004177">
    <property type="term" value="F:aminopeptidase activity"/>
    <property type="evidence" value="ECO:0007669"/>
    <property type="project" value="TreeGrafter"/>
</dbReference>